<keyword evidence="2" id="KW-1185">Reference proteome</keyword>
<protein>
    <submittedName>
        <fullName evidence="1">Reverse transcriptase</fullName>
    </submittedName>
</protein>
<dbReference type="EMBL" id="BLXT01002683">
    <property type="protein sequence ID" value="GFN96588.1"/>
    <property type="molecule type" value="Genomic_DNA"/>
</dbReference>
<dbReference type="Proteomes" id="UP000735302">
    <property type="component" value="Unassembled WGS sequence"/>
</dbReference>
<sequence length="164" mass="19276">MPDYLSRLDNKYNWKIHPNLFRYLDNIWGPHTMDRFACMNSAQCARYNSLFFDPTTSGVDAFSQTDWRNENNFVNAPFRLLSRVLNKLDQYQALATIIAPMFRAHAFFLKLINRSIAPPIRLPKARDFCLPMSNTLPEPLRNPKWKFYAWRVCGRRNCCPADGH</sequence>
<organism evidence="1 2">
    <name type="scientific">Plakobranchus ocellatus</name>
    <dbReference type="NCBI Taxonomy" id="259542"/>
    <lineage>
        <taxon>Eukaryota</taxon>
        <taxon>Metazoa</taxon>
        <taxon>Spiralia</taxon>
        <taxon>Lophotrochozoa</taxon>
        <taxon>Mollusca</taxon>
        <taxon>Gastropoda</taxon>
        <taxon>Heterobranchia</taxon>
        <taxon>Euthyneura</taxon>
        <taxon>Panpulmonata</taxon>
        <taxon>Sacoglossa</taxon>
        <taxon>Placobranchoidea</taxon>
        <taxon>Plakobranchidae</taxon>
        <taxon>Plakobranchus</taxon>
    </lineage>
</organism>
<dbReference type="PANTHER" id="PTHR33050:SF7">
    <property type="entry name" value="RIBONUCLEASE H"/>
    <property type="match status" value="1"/>
</dbReference>
<accession>A0AAV3ZQB8</accession>
<dbReference type="AlphaFoldDB" id="A0AAV3ZQB8"/>
<name>A0AAV3ZQB8_9GAST</name>
<gene>
    <name evidence="1" type="ORF">PoB_002309400</name>
</gene>
<comment type="caution">
    <text evidence="1">The sequence shown here is derived from an EMBL/GenBank/DDBJ whole genome shotgun (WGS) entry which is preliminary data.</text>
</comment>
<keyword evidence="1" id="KW-0695">RNA-directed DNA polymerase</keyword>
<evidence type="ECO:0000313" key="1">
    <source>
        <dbReference type="EMBL" id="GFN96588.1"/>
    </source>
</evidence>
<dbReference type="PANTHER" id="PTHR33050">
    <property type="entry name" value="REVERSE TRANSCRIPTASE DOMAIN-CONTAINING PROTEIN"/>
    <property type="match status" value="1"/>
</dbReference>
<keyword evidence="1" id="KW-0808">Transferase</keyword>
<dbReference type="InterPro" id="IPR052055">
    <property type="entry name" value="Hepadnavirus_pol/RT"/>
</dbReference>
<proteinExistence type="predicted"/>
<keyword evidence="1" id="KW-0548">Nucleotidyltransferase</keyword>
<reference evidence="1 2" key="1">
    <citation type="journal article" date="2021" name="Elife">
        <title>Chloroplast acquisition without the gene transfer in kleptoplastic sea slugs, Plakobranchus ocellatus.</title>
        <authorList>
            <person name="Maeda T."/>
            <person name="Takahashi S."/>
            <person name="Yoshida T."/>
            <person name="Shimamura S."/>
            <person name="Takaki Y."/>
            <person name="Nagai Y."/>
            <person name="Toyoda A."/>
            <person name="Suzuki Y."/>
            <person name="Arimoto A."/>
            <person name="Ishii H."/>
            <person name="Satoh N."/>
            <person name="Nishiyama T."/>
            <person name="Hasebe M."/>
            <person name="Maruyama T."/>
            <person name="Minagawa J."/>
            <person name="Obokata J."/>
            <person name="Shigenobu S."/>
        </authorList>
    </citation>
    <scope>NUCLEOTIDE SEQUENCE [LARGE SCALE GENOMIC DNA]</scope>
</reference>
<evidence type="ECO:0000313" key="2">
    <source>
        <dbReference type="Proteomes" id="UP000735302"/>
    </source>
</evidence>
<dbReference type="GO" id="GO:0003964">
    <property type="term" value="F:RNA-directed DNA polymerase activity"/>
    <property type="evidence" value="ECO:0007669"/>
    <property type="project" value="UniProtKB-KW"/>
</dbReference>